<keyword evidence="5" id="KW-1185">Reference proteome</keyword>
<evidence type="ECO:0000259" key="3">
    <source>
        <dbReference type="Pfam" id="PF02517"/>
    </source>
</evidence>
<dbReference type="Proteomes" id="UP001601992">
    <property type="component" value="Unassembled WGS sequence"/>
</dbReference>
<dbReference type="PANTHER" id="PTHR36435">
    <property type="entry name" value="SLR1288 PROTEIN"/>
    <property type="match status" value="1"/>
</dbReference>
<comment type="caution">
    <text evidence="4">The sequence shown here is derived from an EMBL/GenBank/DDBJ whole genome shotgun (WGS) entry which is preliminary data.</text>
</comment>
<feature type="transmembrane region" description="Helical" evidence="2">
    <location>
        <begin position="96"/>
        <end position="120"/>
    </location>
</feature>
<feature type="transmembrane region" description="Helical" evidence="2">
    <location>
        <begin position="28"/>
        <end position="48"/>
    </location>
</feature>
<protein>
    <submittedName>
        <fullName evidence="4">CPBP family intramembrane glutamic endopeptidase</fullName>
        <ecNumber evidence="4">3.4.-.-</ecNumber>
    </submittedName>
</protein>
<feature type="transmembrane region" description="Helical" evidence="2">
    <location>
        <begin position="54"/>
        <end position="75"/>
    </location>
</feature>
<organism evidence="4 5">
    <name type="scientific">Nocardia jiangxiensis</name>
    <dbReference type="NCBI Taxonomy" id="282685"/>
    <lineage>
        <taxon>Bacteria</taxon>
        <taxon>Bacillati</taxon>
        <taxon>Actinomycetota</taxon>
        <taxon>Actinomycetes</taxon>
        <taxon>Mycobacteriales</taxon>
        <taxon>Nocardiaceae</taxon>
        <taxon>Nocardia</taxon>
    </lineage>
</organism>
<gene>
    <name evidence="4" type="ORF">ACFYXQ_21420</name>
</gene>
<dbReference type="EMBL" id="JBIAQY010000007">
    <property type="protein sequence ID" value="MFF3570340.1"/>
    <property type="molecule type" value="Genomic_DNA"/>
</dbReference>
<keyword evidence="2" id="KW-0812">Transmembrane</keyword>
<name>A0ABW6S204_9NOCA</name>
<accession>A0ABW6S204</accession>
<evidence type="ECO:0000313" key="4">
    <source>
        <dbReference type="EMBL" id="MFF3570340.1"/>
    </source>
</evidence>
<feature type="region of interest" description="Disordered" evidence="1">
    <location>
        <begin position="1"/>
        <end position="23"/>
    </location>
</feature>
<keyword evidence="4" id="KW-0378">Hydrolase</keyword>
<evidence type="ECO:0000256" key="1">
    <source>
        <dbReference type="SAM" id="MobiDB-lite"/>
    </source>
</evidence>
<dbReference type="EC" id="3.4.-.-" evidence="4"/>
<dbReference type="InterPro" id="IPR003675">
    <property type="entry name" value="Rce1/LyrA-like_dom"/>
</dbReference>
<keyword evidence="2" id="KW-0472">Membrane</keyword>
<evidence type="ECO:0000313" key="5">
    <source>
        <dbReference type="Proteomes" id="UP001601992"/>
    </source>
</evidence>
<dbReference type="RefSeq" id="WP_051192962.1">
    <property type="nucleotide sequence ID" value="NZ_JBIAQY010000007.1"/>
</dbReference>
<reference evidence="4 5" key="1">
    <citation type="submission" date="2024-10" db="EMBL/GenBank/DDBJ databases">
        <title>The Natural Products Discovery Center: Release of the First 8490 Sequenced Strains for Exploring Actinobacteria Biosynthetic Diversity.</title>
        <authorList>
            <person name="Kalkreuter E."/>
            <person name="Kautsar S.A."/>
            <person name="Yang D."/>
            <person name="Bader C.D."/>
            <person name="Teijaro C.N."/>
            <person name="Fluegel L."/>
            <person name="Davis C.M."/>
            <person name="Simpson J.R."/>
            <person name="Lauterbach L."/>
            <person name="Steele A.D."/>
            <person name="Gui C."/>
            <person name="Meng S."/>
            <person name="Li G."/>
            <person name="Viehrig K."/>
            <person name="Ye F."/>
            <person name="Su P."/>
            <person name="Kiefer A.F."/>
            <person name="Nichols A."/>
            <person name="Cepeda A.J."/>
            <person name="Yan W."/>
            <person name="Fan B."/>
            <person name="Jiang Y."/>
            <person name="Adhikari A."/>
            <person name="Zheng C.-J."/>
            <person name="Schuster L."/>
            <person name="Cowan T.M."/>
            <person name="Smanski M.J."/>
            <person name="Chevrette M.G."/>
            <person name="De Carvalho L.P.S."/>
            <person name="Shen B."/>
        </authorList>
    </citation>
    <scope>NUCLEOTIDE SEQUENCE [LARGE SCALE GENOMIC DNA]</scope>
    <source>
        <strain evidence="4 5">NPDC002593</strain>
    </source>
</reference>
<dbReference type="GO" id="GO:0016787">
    <property type="term" value="F:hydrolase activity"/>
    <property type="evidence" value="ECO:0007669"/>
    <property type="project" value="UniProtKB-KW"/>
</dbReference>
<evidence type="ECO:0000256" key="2">
    <source>
        <dbReference type="SAM" id="Phobius"/>
    </source>
</evidence>
<keyword evidence="2" id="KW-1133">Transmembrane helix</keyword>
<dbReference type="PANTHER" id="PTHR36435:SF1">
    <property type="entry name" value="CAAX AMINO TERMINAL PROTEASE FAMILY PROTEIN"/>
    <property type="match status" value="1"/>
</dbReference>
<dbReference type="InterPro" id="IPR052710">
    <property type="entry name" value="CAAX_protease"/>
</dbReference>
<feature type="domain" description="CAAX prenyl protease 2/Lysostaphin resistance protein A-like" evidence="3">
    <location>
        <begin position="141"/>
        <end position="227"/>
    </location>
</feature>
<sequence>MNETARTAPAEMPTETSHVGPRPGRPEIVAGLAAYGLLYAGVICYLTHANLPGAASGVVEFSLSAAMGLGAFAVAALLRIRRLAPFGVRRASGRSLLAAIGFGVLAYLLSAIVSLLYQTLTGDHRNIQTGYHSAAAGGMLWYLATAVTGFVATPIGEEFLFRGVLANALSRYGAPISVLVSATIFALVHGINPVLPVAFVVGVINALLLRRTGSVWPGVVVHGVNNGLAISLPVLAALATN</sequence>
<feature type="transmembrane region" description="Helical" evidence="2">
    <location>
        <begin position="215"/>
        <end position="239"/>
    </location>
</feature>
<dbReference type="Pfam" id="PF02517">
    <property type="entry name" value="Rce1-like"/>
    <property type="match status" value="1"/>
</dbReference>
<proteinExistence type="predicted"/>
<feature type="transmembrane region" description="Helical" evidence="2">
    <location>
        <begin position="140"/>
        <end position="160"/>
    </location>
</feature>